<sequence>MNRIFFLLLVLLIPILHSFAQERDLNKIAGTIEKEAKTLYNSEWASWYGTDIFLEKCKDKQQAAGGFISYETPTGRNNVFYSRDESPRALITIAFGSDFNAANYTLDTTARALTPAERELYELKNAAQQCMVHDSTFKVFNNTNLNPVPIIQNGVKKVYVLTGPKVTGVVLFGNDYLINFDKDNKVTEVKKLHKSLIPSYYSKPGADSSKIQVSAMHSHLPEFDGFITVTDICTLMLYEKFTTWNQYMVVSKDFISLWDCKKNSLVILTTEAWKKIMDDQPERIKRE</sequence>
<dbReference type="OrthoDB" id="1075024at2"/>
<evidence type="ECO:0000313" key="1">
    <source>
        <dbReference type="EMBL" id="AYL98445.1"/>
    </source>
</evidence>
<gene>
    <name evidence="1" type="ORF">HYN43_025575</name>
</gene>
<name>A0A494W4M9_9SPHI</name>
<dbReference type="EMBL" id="CP032869">
    <property type="protein sequence ID" value="AYL98445.1"/>
    <property type="molecule type" value="Genomic_DNA"/>
</dbReference>
<dbReference type="AlphaFoldDB" id="A0A494W4M9"/>
<dbReference type="RefSeq" id="WP_119406722.1">
    <property type="nucleotide sequence ID" value="NZ_CP032869.1"/>
</dbReference>
<proteinExistence type="predicted"/>
<accession>A0A494W4M9</accession>
<protein>
    <submittedName>
        <fullName evidence="1">Uncharacterized protein</fullName>
    </submittedName>
</protein>
<reference evidence="1 2" key="1">
    <citation type="submission" date="2018-10" db="EMBL/GenBank/DDBJ databases">
        <title>Genome sequencing of Mucilaginibacter sp. HYN0043.</title>
        <authorList>
            <person name="Kim M."/>
            <person name="Yi H."/>
        </authorList>
    </citation>
    <scope>NUCLEOTIDE SEQUENCE [LARGE SCALE GENOMIC DNA]</scope>
    <source>
        <strain evidence="1 2">HYN0043</strain>
    </source>
</reference>
<dbReference type="KEGG" id="muh:HYN43_025575"/>
<evidence type="ECO:0000313" key="2">
    <source>
        <dbReference type="Proteomes" id="UP000270046"/>
    </source>
</evidence>
<dbReference type="Proteomes" id="UP000270046">
    <property type="component" value="Chromosome"/>
</dbReference>
<organism evidence="1 2">
    <name type="scientific">Mucilaginibacter celer</name>
    <dbReference type="NCBI Taxonomy" id="2305508"/>
    <lineage>
        <taxon>Bacteria</taxon>
        <taxon>Pseudomonadati</taxon>
        <taxon>Bacteroidota</taxon>
        <taxon>Sphingobacteriia</taxon>
        <taxon>Sphingobacteriales</taxon>
        <taxon>Sphingobacteriaceae</taxon>
        <taxon>Mucilaginibacter</taxon>
    </lineage>
</organism>
<keyword evidence="2" id="KW-1185">Reference proteome</keyword>